<sequence>MDNVLKFLIKLKADKGNVVSVARETERQLDSINRKASVVGRGLRKAFSLEGFKGSLMAIPGMQFLMNPYTMIGAGIGAMVRLGAQAESVNVAFTTLVGSENKAAQMLGQINDFAAHSPFGKMDLTQSAQTMLNFGVETGKVLPLLRQLGDISGGDKDKMSALSLVMGQVSSTGYLMGQDLLQFINAGFNPIQELSQMTGISVDKLKDKMAKGQITYQNVEQAIAHATGAGGKFNGMMDKQSQTLAGKWSTLMDTVQQGAIDLSQSVNTPIAEVVDKITAAIPKVFAVFQAVFSAISAGIGFVVRFRTAFMILGGAVLTVWAVFRTYTMALAAYQAITTLVTAGTKIWTAAQWLLNVAMTANPIGLIVAGVAALIAVIVYCWTKFAGFRAFLITMWDVWRKFGDLIKTYVVDRIKELIRGVGLLSKAFSKLFSGDIKGAAVDFAAGVKNVSGVNSAVSLVKNTAATVRGIGGTFQKNLAAERAKDKQKEKKKGERSALSTPGLKGSAAVGDVVFGAGKGTDKAGKGKKGRRSAEEIATGGRRSTSITMNISKFFDTLHVHMTDKADTAELERIVVQSMNRALAIATSTDRG</sequence>
<evidence type="ECO:0000256" key="1">
    <source>
        <dbReference type="SAM" id="MobiDB-lite"/>
    </source>
</evidence>
<proteinExistence type="predicted"/>
<feature type="transmembrane region" description="Helical" evidence="2">
    <location>
        <begin position="310"/>
        <end position="336"/>
    </location>
</feature>
<feature type="compositionally biased region" description="Basic and acidic residues" evidence="1">
    <location>
        <begin position="480"/>
        <end position="494"/>
    </location>
</feature>
<dbReference type="NCBIfam" id="TIGR02675">
    <property type="entry name" value="tape_meas_nterm"/>
    <property type="match status" value="1"/>
</dbReference>
<keyword evidence="2" id="KW-0472">Membrane</keyword>
<feature type="region of interest" description="Disordered" evidence="1">
    <location>
        <begin position="518"/>
        <end position="539"/>
    </location>
</feature>
<accession>A0A8S5MI59</accession>
<reference evidence="4" key="1">
    <citation type="journal article" date="2021" name="Proc. Natl. Acad. Sci. U.S.A.">
        <title>A Catalog of Tens of Thousands of Viruses from Human Metagenomes Reveals Hidden Associations with Chronic Diseases.</title>
        <authorList>
            <person name="Tisza M.J."/>
            <person name="Buck C.B."/>
        </authorList>
    </citation>
    <scope>NUCLEOTIDE SEQUENCE</scope>
    <source>
        <strain evidence="4">CtY8Y14</strain>
    </source>
</reference>
<keyword evidence="2" id="KW-0812">Transmembrane</keyword>
<dbReference type="Pfam" id="PF20155">
    <property type="entry name" value="TMP_3"/>
    <property type="match status" value="1"/>
</dbReference>
<feature type="transmembrane region" description="Helical" evidence="2">
    <location>
        <begin position="356"/>
        <end position="381"/>
    </location>
</feature>
<evidence type="ECO:0000256" key="2">
    <source>
        <dbReference type="SAM" id="Phobius"/>
    </source>
</evidence>
<name>A0A8S5MI59_9VIRU</name>
<feature type="transmembrane region" description="Helical" evidence="2">
    <location>
        <begin position="284"/>
        <end position="303"/>
    </location>
</feature>
<keyword evidence="2" id="KW-1133">Transmembrane helix</keyword>
<dbReference type="EMBL" id="BK014904">
    <property type="protein sequence ID" value="DAD81587.1"/>
    <property type="molecule type" value="Genomic_DNA"/>
</dbReference>
<protein>
    <submittedName>
        <fullName evidence="4">Tail tape measure protein</fullName>
    </submittedName>
</protein>
<feature type="domain" description="Tape measure protein N-terminal" evidence="3">
    <location>
        <begin position="78"/>
        <end position="259"/>
    </location>
</feature>
<evidence type="ECO:0000259" key="3">
    <source>
        <dbReference type="Pfam" id="PF20155"/>
    </source>
</evidence>
<dbReference type="InterPro" id="IPR013491">
    <property type="entry name" value="Tape_meas_N"/>
</dbReference>
<organism evidence="4">
    <name type="scientific">virus sp. ctY8Y14</name>
    <dbReference type="NCBI Taxonomy" id="2826806"/>
    <lineage>
        <taxon>Viruses</taxon>
    </lineage>
</organism>
<evidence type="ECO:0000313" key="4">
    <source>
        <dbReference type="EMBL" id="DAD81587.1"/>
    </source>
</evidence>
<feature type="region of interest" description="Disordered" evidence="1">
    <location>
        <begin position="480"/>
        <end position="502"/>
    </location>
</feature>